<dbReference type="PANTHER" id="PTHR47447:SF17">
    <property type="entry name" value="OS12G0638900 PROTEIN"/>
    <property type="match status" value="1"/>
</dbReference>
<evidence type="ECO:0000256" key="1">
    <source>
        <dbReference type="ARBA" id="ARBA00022737"/>
    </source>
</evidence>
<evidence type="ECO:0008006" key="6">
    <source>
        <dbReference type="Google" id="ProtNLM"/>
    </source>
</evidence>
<feature type="repeat" description="PPR" evidence="2">
    <location>
        <begin position="36"/>
        <end position="70"/>
    </location>
</feature>
<keyword evidence="1" id="KW-0677">Repeat</keyword>
<dbReference type="InterPro" id="IPR002885">
    <property type="entry name" value="PPR_rpt"/>
</dbReference>
<organism evidence="4 5">
    <name type="scientific">Prorocentrum cordatum</name>
    <dbReference type="NCBI Taxonomy" id="2364126"/>
    <lineage>
        <taxon>Eukaryota</taxon>
        <taxon>Sar</taxon>
        <taxon>Alveolata</taxon>
        <taxon>Dinophyceae</taxon>
        <taxon>Prorocentrales</taxon>
        <taxon>Prorocentraceae</taxon>
        <taxon>Prorocentrum</taxon>
    </lineage>
</organism>
<protein>
    <recommendedName>
        <fullName evidence="6">Pentatricopeptide repeat-containing protein</fullName>
    </recommendedName>
</protein>
<dbReference type="Gene3D" id="1.25.40.10">
    <property type="entry name" value="Tetratricopeptide repeat domain"/>
    <property type="match status" value="1"/>
</dbReference>
<dbReference type="PANTHER" id="PTHR47447">
    <property type="entry name" value="OS03G0856100 PROTEIN"/>
    <property type="match status" value="1"/>
</dbReference>
<accession>A0ABN9S010</accession>
<name>A0ABN9S010_9DINO</name>
<feature type="repeat" description="PPR" evidence="2">
    <location>
        <begin position="1"/>
        <end position="35"/>
    </location>
</feature>
<feature type="region of interest" description="Disordered" evidence="3">
    <location>
        <begin position="88"/>
        <end position="110"/>
    </location>
</feature>
<dbReference type="NCBIfam" id="TIGR00756">
    <property type="entry name" value="PPR"/>
    <property type="match status" value="1"/>
</dbReference>
<dbReference type="Proteomes" id="UP001189429">
    <property type="component" value="Unassembled WGS sequence"/>
</dbReference>
<keyword evidence="5" id="KW-1185">Reference proteome</keyword>
<sequence length="110" mass="12345">MSFSYNAGISACEKGKQWKRALSLLKEMRESWSEPTVISYIAGIRACERCGQWWQALSLLSEMRDNNWEPNGISYDLVITAYERSSGDSAGFPGSVQTGLSRFRSSHEAL</sequence>
<reference evidence="4" key="1">
    <citation type="submission" date="2023-10" db="EMBL/GenBank/DDBJ databases">
        <authorList>
            <person name="Chen Y."/>
            <person name="Shah S."/>
            <person name="Dougan E. K."/>
            <person name="Thang M."/>
            <person name="Chan C."/>
        </authorList>
    </citation>
    <scope>NUCLEOTIDE SEQUENCE [LARGE SCALE GENOMIC DNA]</scope>
</reference>
<dbReference type="EMBL" id="CAUYUJ010008305">
    <property type="protein sequence ID" value="CAK0823524.1"/>
    <property type="molecule type" value="Genomic_DNA"/>
</dbReference>
<dbReference type="PROSITE" id="PS51375">
    <property type="entry name" value="PPR"/>
    <property type="match status" value="2"/>
</dbReference>
<comment type="caution">
    <text evidence="4">The sequence shown here is derived from an EMBL/GenBank/DDBJ whole genome shotgun (WGS) entry which is preliminary data.</text>
</comment>
<dbReference type="InterPro" id="IPR011990">
    <property type="entry name" value="TPR-like_helical_dom_sf"/>
</dbReference>
<evidence type="ECO:0000313" key="5">
    <source>
        <dbReference type="Proteomes" id="UP001189429"/>
    </source>
</evidence>
<proteinExistence type="predicted"/>
<gene>
    <name evidence="4" type="ORF">PCOR1329_LOCUS24203</name>
</gene>
<evidence type="ECO:0000256" key="3">
    <source>
        <dbReference type="SAM" id="MobiDB-lite"/>
    </source>
</evidence>
<evidence type="ECO:0000256" key="2">
    <source>
        <dbReference type="PROSITE-ProRule" id="PRU00708"/>
    </source>
</evidence>
<evidence type="ECO:0000313" key="4">
    <source>
        <dbReference type="EMBL" id="CAK0823524.1"/>
    </source>
</evidence>
<dbReference type="Pfam" id="PF01535">
    <property type="entry name" value="PPR"/>
    <property type="match status" value="1"/>
</dbReference>
<dbReference type="Pfam" id="PF13041">
    <property type="entry name" value="PPR_2"/>
    <property type="match status" value="1"/>
</dbReference>